<dbReference type="EMBL" id="CAJVRL010000067">
    <property type="protein sequence ID" value="CAG8955862.1"/>
    <property type="molecule type" value="Genomic_DNA"/>
</dbReference>
<evidence type="ECO:0000313" key="4">
    <source>
        <dbReference type="Proteomes" id="UP000696280"/>
    </source>
</evidence>
<comment type="caution">
    <text evidence="3">The sequence shown here is derived from an EMBL/GenBank/DDBJ whole genome shotgun (WGS) entry which is preliminary data.</text>
</comment>
<feature type="domain" description="Heterokaryon incompatibility" evidence="2">
    <location>
        <begin position="90"/>
        <end position="257"/>
    </location>
</feature>
<feature type="transmembrane region" description="Helical" evidence="1">
    <location>
        <begin position="404"/>
        <end position="421"/>
    </location>
</feature>
<feature type="transmembrane region" description="Helical" evidence="1">
    <location>
        <begin position="283"/>
        <end position="299"/>
    </location>
</feature>
<sequence length="473" mass="52661">MEAVGTIACVLSAIELSTQILKTFEEACDSGDDKYLPFRHVIKELKVVNSLVDESLKTLRNMGDENPLSQSSGVMKRDTRGMYSNLANKNYQQLTSSLASPLLKTYSILLRSNSKTKRRTLWTDAICIHQEDISNRYLQVKSMSAIYSSASGHLAPLETLEGYKEGWFPAQGPGGYYRDTCTKLLSTDSDNRGVSANLLPFDIERTGSDFVFIFRDGGNFLLDAYSPGINACKETKTINPAAVSGSFLARRRWALQETVLAQYIWTKTTAVGFRPLLRDLPCWIPITTGGIVSFGTGILQRSTRKVKRVTIDLLRSPRRLQIGLSIGFMPLVAANPVRQEAAHHQEGIGQTDFGEVYQATLRSWIFDKDFPHSPEGIMAGTSLCTLVIAAAYSARRHDRYQKSFLATGLFLSSAVGLVFGRNIKDLVFRYLFIGGCISMLISIYYHERCMEISPRDDQRLKHGSVREKANSGA</sequence>
<evidence type="ECO:0000259" key="2">
    <source>
        <dbReference type="Pfam" id="PF06985"/>
    </source>
</evidence>
<dbReference type="PANTHER" id="PTHR24148">
    <property type="entry name" value="ANKYRIN REPEAT DOMAIN-CONTAINING PROTEIN 39 HOMOLOG-RELATED"/>
    <property type="match status" value="1"/>
</dbReference>
<keyword evidence="1" id="KW-0812">Transmembrane</keyword>
<keyword evidence="4" id="KW-1185">Reference proteome</keyword>
<name>A0A9N9L1I3_9HELO</name>
<keyword evidence="1" id="KW-1133">Transmembrane helix</keyword>
<accession>A0A9N9L1I3</accession>
<dbReference type="InterPro" id="IPR052895">
    <property type="entry name" value="HetReg/Transcr_Mod"/>
</dbReference>
<protein>
    <recommendedName>
        <fullName evidence="2">Heterokaryon incompatibility domain-containing protein</fullName>
    </recommendedName>
</protein>
<gene>
    <name evidence="3" type="ORF">HYFRA_00008712</name>
</gene>
<keyword evidence="1" id="KW-0472">Membrane</keyword>
<dbReference type="InterPro" id="IPR010730">
    <property type="entry name" value="HET"/>
</dbReference>
<organism evidence="3 4">
    <name type="scientific">Hymenoscyphus fraxineus</name>
    <dbReference type="NCBI Taxonomy" id="746836"/>
    <lineage>
        <taxon>Eukaryota</taxon>
        <taxon>Fungi</taxon>
        <taxon>Dikarya</taxon>
        <taxon>Ascomycota</taxon>
        <taxon>Pezizomycotina</taxon>
        <taxon>Leotiomycetes</taxon>
        <taxon>Helotiales</taxon>
        <taxon>Helotiaceae</taxon>
        <taxon>Hymenoscyphus</taxon>
    </lineage>
</organism>
<dbReference type="Proteomes" id="UP000696280">
    <property type="component" value="Unassembled WGS sequence"/>
</dbReference>
<evidence type="ECO:0000313" key="3">
    <source>
        <dbReference type="EMBL" id="CAG8955862.1"/>
    </source>
</evidence>
<dbReference type="PANTHER" id="PTHR24148:SF73">
    <property type="entry name" value="HET DOMAIN PROTEIN (AFU_ORTHOLOGUE AFUA_8G01020)"/>
    <property type="match status" value="1"/>
</dbReference>
<dbReference type="AlphaFoldDB" id="A0A9N9L1I3"/>
<feature type="transmembrane region" description="Helical" evidence="1">
    <location>
        <begin position="427"/>
        <end position="445"/>
    </location>
</feature>
<dbReference type="Pfam" id="PF06985">
    <property type="entry name" value="HET"/>
    <property type="match status" value="1"/>
</dbReference>
<reference evidence="3" key="1">
    <citation type="submission" date="2021-07" db="EMBL/GenBank/DDBJ databases">
        <authorList>
            <person name="Durling M."/>
        </authorList>
    </citation>
    <scope>NUCLEOTIDE SEQUENCE</scope>
</reference>
<proteinExistence type="predicted"/>
<evidence type="ECO:0000256" key="1">
    <source>
        <dbReference type="SAM" id="Phobius"/>
    </source>
</evidence>